<comment type="caution">
    <text evidence="2">The sequence shown here is derived from an EMBL/GenBank/DDBJ whole genome shotgun (WGS) entry which is preliminary data.</text>
</comment>
<evidence type="ECO:0000313" key="3">
    <source>
        <dbReference type="Proteomes" id="UP000633509"/>
    </source>
</evidence>
<name>A0ABR9M4W8_9ACTN</name>
<reference evidence="2 3" key="1">
    <citation type="submission" date="2020-10" db="EMBL/GenBank/DDBJ databases">
        <title>Sequencing the genomes of 1000 actinobacteria strains.</title>
        <authorList>
            <person name="Klenk H.-P."/>
        </authorList>
    </citation>
    <scope>NUCLEOTIDE SEQUENCE [LARGE SCALE GENOMIC DNA]</scope>
    <source>
        <strain evidence="2 3">DSM 43173</strain>
    </source>
</reference>
<keyword evidence="3" id="KW-1185">Reference proteome</keyword>
<feature type="transmembrane region" description="Helical" evidence="1">
    <location>
        <begin position="40"/>
        <end position="60"/>
    </location>
</feature>
<feature type="transmembrane region" description="Helical" evidence="1">
    <location>
        <begin position="140"/>
        <end position="165"/>
    </location>
</feature>
<feature type="transmembrane region" description="Helical" evidence="1">
    <location>
        <begin position="108"/>
        <end position="128"/>
    </location>
</feature>
<dbReference type="Proteomes" id="UP000633509">
    <property type="component" value="Unassembled WGS sequence"/>
</dbReference>
<protein>
    <submittedName>
        <fullName evidence="2">Uncharacterized protein</fullName>
    </submittedName>
</protein>
<keyword evidence="1" id="KW-1133">Transmembrane helix</keyword>
<sequence>MNRLWYLIGVLLVLAGLVHLGVFVVDGGPWEGAVSWRKPFTFGVSFGLSVLTLTWVAQFVRLRARPLLVGAFAVASTLEVALITLQAWRGVPSHFNMETAFDTAVARTLAAGGGVLVAIGIVMTIAAFRPDPDLAPSTRLAVRAGFATLLAAMAFGAVMIARGVVAVVTGDQQLAYTVATALKPAHAIFMHGVLLLPALSWLLSRTLPSEGSRVRWIRLATWLYVATATAVSALALAGIEPVSPSTASVLCAGAVSGLAIASLMLGRLKGSSRRAPAPRGSLT</sequence>
<keyword evidence="1" id="KW-0812">Transmembrane</keyword>
<proteinExistence type="predicted"/>
<evidence type="ECO:0000313" key="2">
    <source>
        <dbReference type="EMBL" id="MBE1587577.1"/>
    </source>
</evidence>
<feature type="transmembrane region" description="Helical" evidence="1">
    <location>
        <begin position="185"/>
        <end position="204"/>
    </location>
</feature>
<dbReference type="EMBL" id="JADBEK010000001">
    <property type="protein sequence ID" value="MBE1587577.1"/>
    <property type="molecule type" value="Genomic_DNA"/>
</dbReference>
<accession>A0ABR9M4W8</accession>
<organism evidence="2 3">
    <name type="scientific">Nonomuraea angiospora</name>
    <dbReference type="NCBI Taxonomy" id="46172"/>
    <lineage>
        <taxon>Bacteria</taxon>
        <taxon>Bacillati</taxon>
        <taxon>Actinomycetota</taxon>
        <taxon>Actinomycetes</taxon>
        <taxon>Streptosporangiales</taxon>
        <taxon>Streptosporangiaceae</taxon>
        <taxon>Nonomuraea</taxon>
    </lineage>
</organism>
<feature type="transmembrane region" description="Helical" evidence="1">
    <location>
        <begin position="245"/>
        <end position="265"/>
    </location>
</feature>
<feature type="transmembrane region" description="Helical" evidence="1">
    <location>
        <begin position="67"/>
        <end position="88"/>
    </location>
</feature>
<keyword evidence="1" id="KW-0472">Membrane</keyword>
<evidence type="ECO:0000256" key="1">
    <source>
        <dbReference type="SAM" id="Phobius"/>
    </source>
</evidence>
<feature type="transmembrane region" description="Helical" evidence="1">
    <location>
        <begin position="216"/>
        <end position="239"/>
    </location>
</feature>
<dbReference type="RefSeq" id="WP_192787943.1">
    <property type="nucleotide sequence ID" value="NZ_JADBEK010000001.1"/>
</dbReference>
<gene>
    <name evidence="2" type="ORF">H4W80_005835</name>
</gene>